<dbReference type="Proteomes" id="UP000064844">
    <property type="component" value="Chromosome"/>
</dbReference>
<gene>
    <name evidence="1" type="ORF">IB211_00243</name>
</gene>
<accession>A0A0S2W072</accession>
<name>A0A0S2W072_9FIRM</name>
<dbReference type="AlphaFoldDB" id="A0A0S2W072"/>
<dbReference type="KEGG" id="ibu:IB211_00243"/>
<evidence type="ECO:0000313" key="2">
    <source>
        <dbReference type="Proteomes" id="UP000064844"/>
    </source>
</evidence>
<reference evidence="1 2" key="1">
    <citation type="journal article" date="2015" name="Nat. Commun.">
        <title>Production of butyrate from lysine and the Amadori product fructoselysine by a human gut commensal.</title>
        <authorList>
            <person name="Bui T.P."/>
            <person name="Ritari J."/>
            <person name="Boeren S."/>
            <person name="de Waard P."/>
            <person name="Plugge C.M."/>
            <person name="de Vos W.M."/>
        </authorList>
    </citation>
    <scope>NUCLEOTIDE SEQUENCE [LARGE SCALE GENOMIC DNA]</scope>
    <source>
        <strain evidence="1 2">AF211</strain>
    </source>
</reference>
<evidence type="ECO:0000313" key="1">
    <source>
        <dbReference type="EMBL" id="ALP92639.1"/>
    </source>
</evidence>
<reference evidence="2" key="2">
    <citation type="submission" date="2015-04" db="EMBL/GenBank/DDBJ databases">
        <title>A butyrogenic pathway from the amino acid lysine in a human gut commensal.</title>
        <authorList>
            <person name="de Vos W.M."/>
            <person name="Bui N.T.P."/>
            <person name="Plugge C.M."/>
            <person name="Ritari J."/>
        </authorList>
    </citation>
    <scope>NUCLEOTIDE SEQUENCE [LARGE SCALE GENOMIC DNA]</scope>
    <source>
        <strain evidence="2">AF211</strain>
    </source>
</reference>
<dbReference type="STRING" id="1297617.IB211_00243"/>
<protein>
    <submittedName>
        <fullName evidence="1">Uncharacterized protein</fullName>
    </submittedName>
</protein>
<sequence>MLRDRKFSWTKCSYFVLLEKTFAGFEGDSINLKAYFP</sequence>
<proteinExistence type="predicted"/>
<organism evidence="1 2">
    <name type="scientific">Intestinimonas butyriciproducens</name>
    <dbReference type="NCBI Taxonomy" id="1297617"/>
    <lineage>
        <taxon>Bacteria</taxon>
        <taxon>Bacillati</taxon>
        <taxon>Bacillota</taxon>
        <taxon>Clostridia</taxon>
        <taxon>Eubacteriales</taxon>
        <taxon>Intestinimonas</taxon>
    </lineage>
</organism>
<keyword evidence="2" id="KW-1185">Reference proteome</keyword>
<dbReference type="EMBL" id="CP011307">
    <property type="protein sequence ID" value="ALP92639.1"/>
    <property type="molecule type" value="Genomic_DNA"/>
</dbReference>